<gene>
    <name evidence="4" type="ORF">CDQ91_04285</name>
</gene>
<comment type="caution">
    <text evidence="4">The sequence shown here is derived from an EMBL/GenBank/DDBJ whole genome shotgun (WGS) entry which is preliminary data.</text>
</comment>
<evidence type="ECO:0000259" key="3">
    <source>
        <dbReference type="PROSITE" id="PS50977"/>
    </source>
</evidence>
<evidence type="ECO:0000313" key="5">
    <source>
        <dbReference type="Proteomes" id="UP000197097"/>
    </source>
</evidence>
<name>A0A246K378_9SPHN</name>
<evidence type="ECO:0000256" key="2">
    <source>
        <dbReference type="PROSITE-ProRule" id="PRU00335"/>
    </source>
</evidence>
<dbReference type="PANTHER" id="PTHR30055">
    <property type="entry name" value="HTH-TYPE TRANSCRIPTIONAL REGULATOR RUTR"/>
    <property type="match status" value="1"/>
</dbReference>
<dbReference type="Pfam" id="PF00440">
    <property type="entry name" value="TetR_N"/>
    <property type="match status" value="1"/>
</dbReference>
<dbReference type="EMBL" id="NISJ01000002">
    <property type="protein sequence ID" value="OWR00011.1"/>
    <property type="molecule type" value="Genomic_DNA"/>
</dbReference>
<sequence length="193" mass="21325">MESNTTIKKRDSVATRAAILAAAHQRFLRESYDNVGLRDIAGDARVDVALISRYFGGKESLFREVVSNDARPNVFREPQSRAELPAYLARLMAEDEGDDLQERMEMFIIMLRSASSPKAGEIIRDLVHLDILGPLTELIGGDHGALRANMLLAILMGVGVLRTIMMVDDINDVANPDECMARFQGLFEAALSC</sequence>
<dbReference type="GO" id="GO:0003700">
    <property type="term" value="F:DNA-binding transcription factor activity"/>
    <property type="evidence" value="ECO:0007669"/>
    <property type="project" value="TreeGrafter"/>
</dbReference>
<accession>A0A246K378</accession>
<dbReference type="PROSITE" id="PS50977">
    <property type="entry name" value="HTH_TETR_2"/>
    <property type="match status" value="1"/>
</dbReference>
<dbReference type="Proteomes" id="UP000197097">
    <property type="component" value="Unassembled WGS sequence"/>
</dbReference>
<dbReference type="GO" id="GO:0000976">
    <property type="term" value="F:transcription cis-regulatory region binding"/>
    <property type="evidence" value="ECO:0007669"/>
    <property type="project" value="TreeGrafter"/>
</dbReference>
<dbReference type="InterPro" id="IPR001647">
    <property type="entry name" value="HTH_TetR"/>
</dbReference>
<proteinExistence type="predicted"/>
<dbReference type="Gene3D" id="1.10.357.10">
    <property type="entry name" value="Tetracycline Repressor, domain 2"/>
    <property type="match status" value="1"/>
</dbReference>
<feature type="DNA-binding region" description="H-T-H motif" evidence="2">
    <location>
        <begin position="36"/>
        <end position="55"/>
    </location>
</feature>
<protein>
    <submittedName>
        <fullName evidence="4">TetR family transcriptional regulator</fullName>
    </submittedName>
</protein>
<dbReference type="SUPFAM" id="SSF48498">
    <property type="entry name" value="Tetracyclin repressor-like, C-terminal domain"/>
    <property type="match status" value="1"/>
</dbReference>
<dbReference type="PANTHER" id="PTHR30055:SF235">
    <property type="entry name" value="TRANSCRIPTIONAL REGULATORY PROTEIN"/>
    <property type="match status" value="1"/>
</dbReference>
<dbReference type="InterPro" id="IPR041678">
    <property type="entry name" value="TetR_C_16"/>
</dbReference>
<dbReference type="AlphaFoldDB" id="A0A246K378"/>
<dbReference type="InterPro" id="IPR009057">
    <property type="entry name" value="Homeodomain-like_sf"/>
</dbReference>
<evidence type="ECO:0000256" key="1">
    <source>
        <dbReference type="ARBA" id="ARBA00023125"/>
    </source>
</evidence>
<feature type="domain" description="HTH tetR-type" evidence="3">
    <location>
        <begin position="13"/>
        <end position="73"/>
    </location>
</feature>
<organism evidence="4 5">
    <name type="scientific">Sphingopyxis witflariensis</name>
    <dbReference type="NCBI Taxonomy" id="173675"/>
    <lineage>
        <taxon>Bacteria</taxon>
        <taxon>Pseudomonadati</taxon>
        <taxon>Pseudomonadota</taxon>
        <taxon>Alphaproteobacteria</taxon>
        <taxon>Sphingomonadales</taxon>
        <taxon>Sphingomonadaceae</taxon>
        <taxon>Sphingopyxis</taxon>
    </lineage>
</organism>
<dbReference type="OrthoDB" id="2356263at2"/>
<dbReference type="Pfam" id="PF17920">
    <property type="entry name" value="TetR_C_16"/>
    <property type="match status" value="1"/>
</dbReference>
<dbReference type="SUPFAM" id="SSF46689">
    <property type="entry name" value="Homeodomain-like"/>
    <property type="match status" value="1"/>
</dbReference>
<dbReference type="RefSeq" id="WP_088471499.1">
    <property type="nucleotide sequence ID" value="NZ_NISJ01000002.1"/>
</dbReference>
<keyword evidence="5" id="KW-1185">Reference proteome</keyword>
<keyword evidence="1 2" id="KW-0238">DNA-binding</keyword>
<evidence type="ECO:0000313" key="4">
    <source>
        <dbReference type="EMBL" id="OWR00011.1"/>
    </source>
</evidence>
<dbReference type="InterPro" id="IPR050109">
    <property type="entry name" value="HTH-type_TetR-like_transc_reg"/>
</dbReference>
<dbReference type="InterPro" id="IPR036271">
    <property type="entry name" value="Tet_transcr_reg_TetR-rel_C_sf"/>
</dbReference>
<reference evidence="4 5" key="1">
    <citation type="journal article" date="2002" name="Int. J. Syst. Evol. Microbiol.">
        <title>Sphingopyxis witflariensis sp. nov., isolated from activated sludge.</title>
        <authorList>
            <person name="Kampfer P."/>
            <person name="Witzenberger R."/>
            <person name="Denner E.B."/>
            <person name="Busse H.J."/>
            <person name="Neef A."/>
        </authorList>
    </citation>
    <scope>NUCLEOTIDE SEQUENCE [LARGE SCALE GENOMIC DNA]</scope>
    <source>
        <strain evidence="4 5">DSM 14551</strain>
    </source>
</reference>